<dbReference type="SUPFAM" id="SSF48008">
    <property type="entry name" value="GntR ligand-binding domain-like"/>
    <property type="match status" value="1"/>
</dbReference>
<dbReference type="Gene3D" id="1.10.10.10">
    <property type="entry name" value="Winged helix-like DNA-binding domain superfamily/Winged helix DNA-binding domain"/>
    <property type="match status" value="1"/>
</dbReference>
<evidence type="ECO:0000256" key="2">
    <source>
        <dbReference type="ARBA" id="ARBA00023125"/>
    </source>
</evidence>
<keyword evidence="6" id="KW-1185">Reference proteome</keyword>
<evidence type="ECO:0000256" key="3">
    <source>
        <dbReference type="ARBA" id="ARBA00023163"/>
    </source>
</evidence>
<dbReference type="PANTHER" id="PTHR43537:SF5">
    <property type="entry name" value="UXU OPERON TRANSCRIPTIONAL REGULATOR"/>
    <property type="match status" value="1"/>
</dbReference>
<dbReference type="PANTHER" id="PTHR43537">
    <property type="entry name" value="TRANSCRIPTIONAL REGULATOR, GNTR FAMILY"/>
    <property type="match status" value="1"/>
</dbReference>
<feature type="domain" description="HTH gntR-type" evidence="4">
    <location>
        <begin position="10"/>
        <end position="77"/>
    </location>
</feature>
<dbReference type="Gene3D" id="1.20.120.530">
    <property type="entry name" value="GntR ligand-binding domain-like"/>
    <property type="match status" value="1"/>
</dbReference>
<dbReference type="RefSeq" id="WP_345029453.1">
    <property type="nucleotide sequence ID" value="NZ_BAABGL010000002.1"/>
</dbReference>
<dbReference type="SUPFAM" id="SSF46785">
    <property type="entry name" value="Winged helix' DNA-binding domain"/>
    <property type="match status" value="1"/>
</dbReference>
<dbReference type="InterPro" id="IPR036388">
    <property type="entry name" value="WH-like_DNA-bd_sf"/>
</dbReference>
<name>A0ABP8J3P4_9MICO</name>
<dbReference type="SMART" id="SM00345">
    <property type="entry name" value="HTH_GNTR"/>
    <property type="match status" value="1"/>
</dbReference>
<protein>
    <submittedName>
        <fullName evidence="5">GntR family transcriptional regulator</fullName>
    </submittedName>
</protein>
<dbReference type="Proteomes" id="UP001500642">
    <property type="component" value="Unassembled WGS sequence"/>
</dbReference>
<dbReference type="InterPro" id="IPR000524">
    <property type="entry name" value="Tscrpt_reg_HTH_GntR"/>
</dbReference>
<dbReference type="Pfam" id="PF07729">
    <property type="entry name" value="FCD"/>
    <property type="match status" value="1"/>
</dbReference>
<accession>A0ABP8J3P4</accession>
<dbReference type="Pfam" id="PF00392">
    <property type="entry name" value="GntR"/>
    <property type="match status" value="1"/>
</dbReference>
<comment type="caution">
    <text evidence="5">The sequence shown here is derived from an EMBL/GenBank/DDBJ whole genome shotgun (WGS) entry which is preliminary data.</text>
</comment>
<dbReference type="CDD" id="cd07377">
    <property type="entry name" value="WHTH_GntR"/>
    <property type="match status" value="1"/>
</dbReference>
<dbReference type="SMART" id="SM00895">
    <property type="entry name" value="FCD"/>
    <property type="match status" value="1"/>
</dbReference>
<dbReference type="PROSITE" id="PS50949">
    <property type="entry name" value="HTH_GNTR"/>
    <property type="match status" value="1"/>
</dbReference>
<organism evidence="5 6">
    <name type="scientific">Brevibacterium pityocampae</name>
    <dbReference type="NCBI Taxonomy" id="506594"/>
    <lineage>
        <taxon>Bacteria</taxon>
        <taxon>Bacillati</taxon>
        <taxon>Actinomycetota</taxon>
        <taxon>Actinomycetes</taxon>
        <taxon>Micrococcales</taxon>
        <taxon>Brevibacteriaceae</taxon>
        <taxon>Brevibacterium</taxon>
    </lineage>
</organism>
<reference evidence="6" key="1">
    <citation type="journal article" date="2019" name="Int. J. Syst. Evol. Microbiol.">
        <title>The Global Catalogue of Microorganisms (GCM) 10K type strain sequencing project: providing services to taxonomists for standard genome sequencing and annotation.</title>
        <authorList>
            <consortium name="The Broad Institute Genomics Platform"/>
            <consortium name="The Broad Institute Genome Sequencing Center for Infectious Disease"/>
            <person name="Wu L."/>
            <person name="Ma J."/>
        </authorList>
    </citation>
    <scope>NUCLEOTIDE SEQUENCE [LARGE SCALE GENOMIC DNA]</scope>
    <source>
        <strain evidence="6">JCM 17808</strain>
    </source>
</reference>
<dbReference type="EMBL" id="BAABGL010000002">
    <property type="protein sequence ID" value="GAA4384076.1"/>
    <property type="molecule type" value="Genomic_DNA"/>
</dbReference>
<evidence type="ECO:0000313" key="5">
    <source>
        <dbReference type="EMBL" id="GAA4384076.1"/>
    </source>
</evidence>
<keyword evidence="3" id="KW-0804">Transcription</keyword>
<dbReference type="InterPro" id="IPR008920">
    <property type="entry name" value="TF_FadR/GntR_C"/>
</dbReference>
<keyword evidence="1" id="KW-0805">Transcription regulation</keyword>
<gene>
    <name evidence="5" type="ORF">GCM10023167_04350</name>
</gene>
<proteinExistence type="predicted"/>
<evidence type="ECO:0000256" key="1">
    <source>
        <dbReference type="ARBA" id="ARBA00023015"/>
    </source>
</evidence>
<evidence type="ECO:0000259" key="4">
    <source>
        <dbReference type="PROSITE" id="PS50949"/>
    </source>
</evidence>
<dbReference type="InterPro" id="IPR036390">
    <property type="entry name" value="WH_DNA-bd_sf"/>
</dbReference>
<evidence type="ECO:0000313" key="6">
    <source>
        <dbReference type="Proteomes" id="UP001500642"/>
    </source>
</evidence>
<dbReference type="InterPro" id="IPR011711">
    <property type="entry name" value="GntR_C"/>
</dbReference>
<keyword evidence="2" id="KW-0238">DNA-binding</keyword>
<sequence>MTTAEANGHRSLAEHSYAVLRDRLIMLDIRPGDPVNEAAIAEELGVGRTPVREALKRLEAEHLVVSYPRRGTFATGVDITDLAEIAEVRIHLEPVAARRAARNTAAEVRSGAEHLLERLDSLGADSTRRELLAADLDIHRFVYRASGSAHLADVLVRLDNLATRIWSLVLDRLPHLAGHVHEHEDLLRAIAAGDEEAAARIAAEHVRSFEQRVRESL</sequence>